<dbReference type="OrthoDB" id="10249920at2759"/>
<evidence type="ECO:0000313" key="4">
    <source>
        <dbReference type="EMBL" id="ELT89628.1"/>
    </source>
</evidence>
<dbReference type="EnsemblMetazoa" id="CapteT161037">
    <property type="protein sequence ID" value="CapteP161037"/>
    <property type="gene ID" value="CapteG161037"/>
</dbReference>
<evidence type="ECO:0000313" key="6">
    <source>
        <dbReference type="Proteomes" id="UP000014760"/>
    </source>
</evidence>
<dbReference type="GO" id="GO:0005634">
    <property type="term" value="C:nucleus"/>
    <property type="evidence" value="ECO:0007669"/>
    <property type="project" value="TreeGrafter"/>
</dbReference>
<dbReference type="Proteomes" id="UP000014760">
    <property type="component" value="Unassembled WGS sequence"/>
</dbReference>
<gene>
    <name evidence="4" type="ORF">CAPTEDRAFT_161037</name>
</gene>
<dbReference type="STRING" id="283909.R7T848"/>
<comment type="similarity">
    <text evidence="2">Belongs to the Nudix hydrolase family.</text>
</comment>
<dbReference type="PANTHER" id="PTHR11839">
    <property type="entry name" value="UDP/ADP-SUGAR PYROPHOSPHATASE"/>
    <property type="match status" value="1"/>
</dbReference>
<evidence type="ECO:0000313" key="5">
    <source>
        <dbReference type="EnsemblMetazoa" id="CapteP161037"/>
    </source>
</evidence>
<keyword evidence="6" id="KW-1185">Reference proteome</keyword>
<reference evidence="6" key="1">
    <citation type="submission" date="2012-12" db="EMBL/GenBank/DDBJ databases">
        <authorList>
            <person name="Hellsten U."/>
            <person name="Grimwood J."/>
            <person name="Chapman J.A."/>
            <person name="Shapiro H."/>
            <person name="Aerts A."/>
            <person name="Otillar R.P."/>
            <person name="Terry A.Y."/>
            <person name="Boore J.L."/>
            <person name="Simakov O."/>
            <person name="Marletaz F."/>
            <person name="Cho S.-J."/>
            <person name="Edsinger-Gonzales E."/>
            <person name="Havlak P."/>
            <person name="Kuo D.-H."/>
            <person name="Larsson T."/>
            <person name="Lv J."/>
            <person name="Arendt D."/>
            <person name="Savage R."/>
            <person name="Osoegawa K."/>
            <person name="de Jong P."/>
            <person name="Lindberg D.R."/>
            <person name="Seaver E.C."/>
            <person name="Weisblat D.A."/>
            <person name="Putnam N.H."/>
            <person name="Grigoriev I.V."/>
            <person name="Rokhsar D.S."/>
        </authorList>
    </citation>
    <scope>NUCLEOTIDE SEQUENCE</scope>
    <source>
        <strain evidence="6">I ESC-2004</strain>
    </source>
</reference>
<dbReference type="Gene3D" id="3.90.79.10">
    <property type="entry name" value="Nucleoside Triphosphate Pyrophosphohydrolase"/>
    <property type="match status" value="1"/>
</dbReference>
<evidence type="ECO:0000256" key="1">
    <source>
        <dbReference type="ARBA" id="ARBA00022801"/>
    </source>
</evidence>
<dbReference type="CDD" id="cd18888">
    <property type="entry name" value="NUDIX_ADPRase_Nudt5"/>
    <property type="match status" value="1"/>
</dbReference>
<dbReference type="GO" id="GO:0047631">
    <property type="term" value="F:ADP-ribose diphosphatase activity"/>
    <property type="evidence" value="ECO:0007669"/>
    <property type="project" value="TreeGrafter"/>
</dbReference>
<reference evidence="4 6" key="2">
    <citation type="journal article" date="2013" name="Nature">
        <title>Insights into bilaterian evolution from three spiralian genomes.</title>
        <authorList>
            <person name="Simakov O."/>
            <person name="Marletaz F."/>
            <person name="Cho S.J."/>
            <person name="Edsinger-Gonzales E."/>
            <person name="Havlak P."/>
            <person name="Hellsten U."/>
            <person name="Kuo D.H."/>
            <person name="Larsson T."/>
            <person name="Lv J."/>
            <person name="Arendt D."/>
            <person name="Savage R."/>
            <person name="Osoegawa K."/>
            <person name="de Jong P."/>
            <person name="Grimwood J."/>
            <person name="Chapman J.A."/>
            <person name="Shapiro H."/>
            <person name="Aerts A."/>
            <person name="Otillar R.P."/>
            <person name="Terry A.Y."/>
            <person name="Boore J.L."/>
            <person name="Grigoriev I.V."/>
            <person name="Lindberg D.R."/>
            <person name="Seaver E.C."/>
            <person name="Weisblat D.A."/>
            <person name="Putnam N.H."/>
            <person name="Rokhsar D.S."/>
        </authorList>
    </citation>
    <scope>NUCLEOTIDE SEQUENCE</scope>
    <source>
        <strain evidence="4 6">I ESC-2004</strain>
    </source>
</reference>
<reference evidence="5" key="3">
    <citation type="submission" date="2015-06" db="UniProtKB">
        <authorList>
            <consortium name="EnsemblMetazoa"/>
        </authorList>
    </citation>
    <scope>IDENTIFICATION</scope>
</reference>
<dbReference type="PRINTS" id="PR00502">
    <property type="entry name" value="NUDIXFAMILY"/>
</dbReference>
<dbReference type="GO" id="GO:0006753">
    <property type="term" value="P:nucleoside phosphate metabolic process"/>
    <property type="evidence" value="ECO:0007669"/>
    <property type="project" value="TreeGrafter"/>
</dbReference>
<dbReference type="PROSITE" id="PS00893">
    <property type="entry name" value="NUDIX_BOX"/>
    <property type="match status" value="1"/>
</dbReference>
<proteinExistence type="inferred from homology"/>
<dbReference type="EMBL" id="KB311259">
    <property type="protein sequence ID" value="ELT89628.1"/>
    <property type="molecule type" value="Genomic_DNA"/>
</dbReference>
<dbReference type="InterPro" id="IPR000086">
    <property type="entry name" value="NUDIX_hydrolase_dom"/>
</dbReference>
<dbReference type="EMBL" id="AMQN01014767">
    <property type="status" value="NOT_ANNOTATED_CDS"/>
    <property type="molecule type" value="Genomic_DNA"/>
</dbReference>
<name>R7T848_CAPTE</name>
<dbReference type="PANTHER" id="PTHR11839:SF1">
    <property type="entry name" value="ADP-SUGAR PYROPHOSPHATASE"/>
    <property type="match status" value="1"/>
</dbReference>
<keyword evidence="1 2" id="KW-0378">Hydrolase</keyword>
<dbReference type="InterPro" id="IPR020476">
    <property type="entry name" value="Nudix_hydrolase"/>
</dbReference>
<dbReference type="GO" id="GO:0019693">
    <property type="term" value="P:ribose phosphate metabolic process"/>
    <property type="evidence" value="ECO:0007669"/>
    <property type="project" value="TreeGrafter"/>
</dbReference>
<sequence length="167" mass="18489">MTRSGSSQVDAVCILATLRRALKYDCVVCVKQFRAPIRGNTLEFPAGLVDDNESVEEAALRELKEETGYSAHIKHVSPPTCLDPGIENCNVCIVTAEIDGDDEINILPVSQPEDQEFIEVMLIPQNELIDRLNDLAASGLSIDSRVYSYAIARAQLTKERELKPDQK</sequence>
<organism evidence="4">
    <name type="scientific">Capitella teleta</name>
    <name type="common">Polychaete worm</name>
    <dbReference type="NCBI Taxonomy" id="283909"/>
    <lineage>
        <taxon>Eukaryota</taxon>
        <taxon>Metazoa</taxon>
        <taxon>Spiralia</taxon>
        <taxon>Lophotrochozoa</taxon>
        <taxon>Annelida</taxon>
        <taxon>Polychaeta</taxon>
        <taxon>Sedentaria</taxon>
        <taxon>Scolecida</taxon>
        <taxon>Capitellidae</taxon>
        <taxon>Capitella</taxon>
    </lineage>
</organism>
<dbReference type="Pfam" id="PF00293">
    <property type="entry name" value="NUDIX"/>
    <property type="match status" value="1"/>
</dbReference>
<feature type="domain" description="Nudix hydrolase" evidence="3">
    <location>
        <begin position="7"/>
        <end position="148"/>
    </location>
</feature>
<protein>
    <recommendedName>
        <fullName evidence="3">Nudix hydrolase domain-containing protein</fullName>
    </recommendedName>
</protein>
<evidence type="ECO:0000256" key="2">
    <source>
        <dbReference type="RuleBase" id="RU003476"/>
    </source>
</evidence>
<dbReference type="InterPro" id="IPR020084">
    <property type="entry name" value="NUDIX_hydrolase_CS"/>
</dbReference>
<accession>R7T848</accession>
<dbReference type="OMA" id="WHWAAGW"/>
<dbReference type="HOGENOM" id="CLU_062658_0_2_1"/>
<dbReference type="PROSITE" id="PS51462">
    <property type="entry name" value="NUDIX"/>
    <property type="match status" value="1"/>
</dbReference>
<dbReference type="AlphaFoldDB" id="R7T848"/>
<evidence type="ECO:0000259" key="3">
    <source>
        <dbReference type="PROSITE" id="PS51462"/>
    </source>
</evidence>
<dbReference type="SUPFAM" id="SSF55811">
    <property type="entry name" value="Nudix"/>
    <property type="match status" value="1"/>
</dbReference>
<dbReference type="InterPro" id="IPR015797">
    <property type="entry name" value="NUDIX_hydrolase-like_dom_sf"/>
</dbReference>